<dbReference type="PROSITE" id="PS51257">
    <property type="entry name" value="PROKAR_LIPOPROTEIN"/>
    <property type="match status" value="1"/>
</dbReference>
<gene>
    <name evidence="1" type="ORF">ACFSJE_09905</name>
</gene>
<keyword evidence="2" id="KW-1185">Reference proteome</keyword>
<evidence type="ECO:0000313" key="2">
    <source>
        <dbReference type="Proteomes" id="UP001597342"/>
    </source>
</evidence>
<proteinExistence type="predicted"/>
<name>A0ABW4Y0L1_9FLAO</name>
<evidence type="ECO:0000313" key="1">
    <source>
        <dbReference type="EMBL" id="MFD2100088.1"/>
    </source>
</evidence>
<reference evidence="2" key="1">
    <citation type="journal article" date="2019" name="Int. J. Syst. Evol. Microbiol.">
        <title>The Global Catalogue of Microorganisms (GCM) 10K type strain sequencing project: providing services to taxonomists for standard genome sequencing and annotation.</title>
        <authorList>
            <consortium name="The Broad Institute Genomics Platform"/>
            <consortium name="The Broad Institute Genome Sequencing Center for Infectious Disease"/>
            <person name="Wu L."/>
            <person name="Ma J."/>
        </authorList>
    </citation>
    <scope>NUCLEOTIDE SEQUENCE [LARGE SCALE GENOMIC DNA]</scope>
    <source>
        <strain evidence="2">JCM 3389</strain>
    </source>
</reference>
<evidence type="ECO:0008006" key="3">
    <source>
        <dbReference type="Google" id="ProtNLM"/>
    </source>
</evidence>
<dbReference type="EMBL" id="JBHUHU010000003">
    <property type="protein sequence ID" value="MFD2100088.1"/>
    <property type="molecule type" value="Genomic_DNA"/>
</dbReference>
<protein>
    <recommendedName>
        <fullName evidence="3">Lipoprotein</fullName>
    </recommendedName>
</protein>
<dbReference type="Proteomes" id="UP001597342">
    <property type="component" value="Unassembled WGS sequence"/>
</dbReference>
<organism evidence="1 2">
    <name type="scientific">Flagellimonas iocasae</name>
    <dbReference type="NCBI Taxonomy" id="2055905"/>
    <lineage>
        <taxon>Bacteria</taxon>
        <taxon>Pseudomonadati</taxon>
        <taxon>Bacteroidota</taxon>
        <taxon>Flavobacteriia</taxon>
        <taxon>Flavobacteriales</taxon>
        <taxon>Flavobacteriaceae</taxon>
        <taxon>Flagellimonas</taxon>
    </lineage>
</organism>
<dbReference type="RefSeq" id="WP_379830814.1">
    <property type="nucleotide sequence ID" value="NZ_JBHUHU010000003.1"/>
</dbReference>
<sequence>MKNIWFVFLALFLFGCPDMGTYHTSYSIVNETKYDVELRFFQWVFGEQREYVFSVSIQGTGLILKRSIETDAFGSNTPNDVFKADSVAVIFNNERVEGHTFLEPFDNSIMDEGDYEINTNQYTYTITEENYNNAIPCDGPCY</sequence>
<accession>A0ABW4Y0L1</accession>
<comment type="caution">
    <text evidence="1">The sequence shown here is derived from an EMBL/GenBank/DDBJ whole genome shotgun (WGS) entry which is preliminary data.</text>
</comment>